<name>A0ABQ5ANJ1_9ASTR</name>
<feature type="non-terminal residue" evidence="1">
    <location>
        <position position="65"/>
    </location>
</feature>
<organism evidence="1 2">
    <name type="scientific">Tanacetum coccineum</name>
    <dbReference type="NCBI Taxonomy" id="301880"/>
    <lineage>
        <taxon>Eukaryota</taxon>
        <taxon>Viridiplantae</taxon>
        <taxon>Streptophyta</taxon>
        <taxon>Embryophyta</taxon>
        <taxon>Tracheophyta</taxon>
        <taxon>Spermatophyta</taxon>
        <taxon>Magnoliopsida</taxon>
        <taxon>eudicotyledons</taxon>
        <taxon>Gunneridae</taxon>
        <taxon>Pentapetalae</taxon>
        <taxon>asterids</taxon>
        <taxon>campanulids</taxon>
        <taxon>Asterales</taxon>
        <taxon>Asteraceae</taxon>
        <taxon>Asteroideae</taxon>
        <taxon>Anthemideae</taxon>
        <taxon>Anthemidinae</taxon>
        <taxon>Tanacetum</taxon>
    </lineage>
</organism>
<evidence type="ECO:0000313" key="1">
    <source>
        <dbReference type="EMBL" id="GJT04235.1"/>
    </source>
</evidence>
<dbReference type="EMBL" id="BQNB010012494">
    <property type="protein sequence ID" value="GJT04235.1"/>
    <property type="molecule type" value="Genomic_DNA"/>
</dbReference>
<proteinExistence type="predicted"/>
<keyword evidence="2" id="KW-1185">Reference proteome</keyword>
<protein>
    <submittedName>
        <fullName evidence="1">Uncharacterized protein</fullName>
    </submittedName>
</protein>
<gene>
    <name evidence="1" type="ORF">Tco_0838697</name>
</gene>
<sequence length="65" mass="7119">MSLVYLQDDEGDGDGDVTLSLSGSAPNAYTKLLASIKVATTIELQQKLVNKKRNAELYFRNNNSV</sequence>
<accession>A0ABQ5ANJ1</accession>
<dbReference type="Proteomes" id="UP001151760">
    <property type="component" value="Unassembled WGS sequence"/>
</dbReference>
<reference evidence="1" key="1">
    <citation type="journal article" date="2022" name="Int. J. Mol. Sci.">
        <title>Draft Genome of Tanacetum Coccineum: Genomic Comparison of Closely Related Tanacetum-Family Plants.</title>
        <authorList>
            <person name="Yamashiro T."/>
            <person name="Shiraishi A."/>
            <person name="Nakayama K."/>
            <person name="Satake H."/>
        </authorList>
    </citation>
    <scope>NUCLEOTIDE SEQUENCE</scope>
</reference>
<comment type="caution">
    <text evidence="1">The sequence shown here is derived from an EMBL/GenBank/DDBJ whole genome shotgun (WGS) entry which is preliminary data.</text>
</comment>
<reference evidence="1" key="2">
    <citation type="submission" date="2022-01" db="EMBL/GenBank/DDBJ databases">
        <authorList>
            <person name="Yamashiro T."/>
            <person name="Shiraishi A."/>
            <person name="Satake H."/>
            <person name="Nakayama K."/>
        </authorList>
    </citation>
    <scope>NUCLEOTIDE SEQUENCE</scope>
</reference>
<evidence type="ECO:0000313" key="2">
    <source>
        <dbReference type="Proteomes" id="UP001151760"/>
    </source>
</evidence>